<gene>
    <name evidence="15" type="ORF">HMPREF1541_04352</name>
</gene>
<dbReference type="RefSeq" id="XP_008716920.1">
    <property type="nucleotide sequence ID" value="XM_008718698.1"/>
</dbReference>
<feature type="domain" description="Inhibitor I9" evidence="14">
    <location>
        <begin position="44"/>
        <end position="119"/>
    </location>
</feature>
<dbReference type="InterPro" id="IPR000209">
    <property type="entry name" value="Peptidase_S8/S53_dom"/>
</dbReference>
<evidence type="ECO:0000313" key="16">
    <source>
        <dbReference type="Proteomes" id="UP000030752"/>
    </source>
</evidence>
<dbReference type="PRINTS" id="PR00723">
    <property type="entry name" value="SUBTILISIN"/>
</dbReference>
<dbReference type="EMBL" id="KB822720">
    <property type="protein sequence ID" value="ETN40077.1"/>
    <property type="molecule type" value="Genomic_DNA"/>
</dbReference>
<evidence type="ECO:0000256" key="9">
    <source>
        <dbReference type="PIRSR" id="PIRSR615500-1"/>
    </source>
</evidence>
<dbReference type="InterPro" id="IPR023827">
    <property type="entry name" value="Peptidase_S8_Asp-AS"/>
</dbReference>
<dbReference type="Pfam" id="PF00082">
    <property type="entry name" value="Peptidase_S8"/>
    <property type="match status" value="1"/>
</dbReference>
<dbReference type="InterPro" id="IPR050131">
    <property type="entry name" value="Peptidase_S8_subtilisin-like"/>
</dbReference>
<dbReference type="HOGENOM" id="CLU_011263_1_4_1"/>
<dbReference type="PROSITE" id="PS00138">
    <property type="entry name" value="SUBTILASE_SER"/>
    <property type="match status" value="1"/>
</dbReference>
<dbReference type="SUPFAM" id="SSF54897">
    <property type="entry name" value="Protease propeptides/inhibitors"/>
    <property type="match status" value="1"/>
</dbReference>
<feature type="domain" description="Peptidase S8/S53" evidence="13">
    <location>
        <begin position="156"/>
        <end position="400"/>
    </location>
</feature>
<evidence type="ECO:0000256" key="5">
    <source>
        <dbReference type="ARBA" id="ARBA00022729"/>
    </source>
</evidence>
<dbReference type="STRING" id="1220924.W2RUF7"/>
<dbReference type="InterPro" id="IPR034193">
    <property type="entry name" value="PCSK9_ProteinaseK-like"/>
</dbReference>
<evidence type="ECO:0000259" key="13">
    <source>
        <dbReference type="Pfam" id="PF00082"/>
    </source>
</evidence>
<evidence type="ECO:0000256" key="12">
    <source>
        <dbReference type="SAM" id="SignalP"/>
    </source>
</evidence>
<keyword evidence="16" id="KW-1185">Reference proteome</keyword>
<evidence type="ECO:0000313" key="15">
    <source>
        <dbReference type="EMBL" id="ETN40077.1"/>
    </source>
</evidence>
<protein>
    <submittedName>
        <fullName evidence="15">Uncharacterized protein</fullName>
    </submittedName>
</protein>
<name>W2RUF7_CYPE1</name>
<evidence type="ECO:0000256" key="2">
    <source>
        <dbReference type="ARBA" id="ARBA00011073"/>
    </source>
</evidence>
<feature type="active site" description="Charge relay system" evidence="9 10">
    <location>
        <position position="195"/>
    </location>
</feature>
<keyword evidence="3" id="KW-0964">Secreted</keyword>
<sequence>MKWTASATVFGLLAPLLASGAPVAQQDGAADTPVVQPAEPTTGYIVTLKPGIAANESATHIAWAGDLQRRGLVKRQEADQELKTFDLFDYKGYAGVFDEETIAEIEASDEVELVEPDLPCYMTALVTQNNAEWGLGRISHRQSPSSQYVYDDSAGRGTYAYVIDSGVSISHQEFGGRASNGANFVGGSNVDSGGHGTHVAATIGGRTYGVAKNTNIVSVKVFGTGSSPTSVIMQGFQWAVNDITSRGRAGVSVINMSLGTERGVETAFNNMVNTAYSNGVLSVVAAGNGVTDPRTGAFIGPIDASEVSPASAANAITVGAIDSSNRRAQFSNYGTTVDILAPGVSVRSAWIGSNTATNSISGTSMATPHVAGLVVYLKALEGLASPAATTNRLVQLATTGQISDIRGSPNRIAYNGNGA</sequence>
<reference evidence="15 16" key="1">
    <citation type="submission" date="2013-03" db="EMBL/GenBank/DDBJ databases">
        <title>The Genome Sequence of Phialophora europaea CBS 101466.</title>
        <authorList>
            <consortium name="The Broad Institute Genomics Platform"/>
            <person name="Cuomo C."/>
            <person name="de Hoog S."/>
            <person name="Gorbushina A."/>
            <person name="Walker B."/>
            <person name="Young S.K."/>
            <person name="Zeng Q."/>
            <person name="Gargeya S."/>
            <person name="Fitzgerald M."/>
            <person name="Haas B."/>
            <person name="Abouelleil A."/>
            <person name="Allen A.W."/>
            <person name="Alvarado L."/>
            <person name="Arachchi H.M."/>
            <person name="Berlin A.M."/>
            <person name="Chapman S.B."/>
            <person name="Gainer-Dewar J."/>
            <person name="Goldberg J."/>
            <person name="Griggs A."/>
            <person name="Gujja S."/>
            <person name="Hansen M."/>
            <person name="Howarth C."/>
            <person name="Imamovic A."/>
            <person name="Ireland A."/>
            <person name="Larimer J."/>
            <person name="McCowan C."/>
            <person name="Murphy C."/>
            <person name="Pearson M."/>
            <person name="Poon T.W."/>
            <person name="Priest M."/>
            <person name="Roberts A."/>
            <person name="Saif S."/>
            <person name="Shea T."/>
            <person name="Sisk P."/>
            <person name="Sykes S."/>
            <person name="Wortman J."/>
            <person name="Nusbaum C."/>
            <person name="Birren B."/>
        </authorList>
    </citation>
    <scope>NUCLEOTIDE SEQUENCE [LARGE SCALE GENOMIC DNA]</scope>
    <source>
        <strain evidence="15 16">CBS 101466</strain>
    </source>
</reference>
<dbReference type="Pfam" id="PF05922">
    <property type="entry name" value="Inhibitor_I9"/>
    <property type="match status" value="1"/>
</dbReference>
<dbReference type="VEuPathDB" id="FungiDB:HMPREF1541_04352"/>
<dbReference type="PROSITE" id="PS51892">
    <property type="entry name" value="SUBTILASE"/>
    <property type="match status" value="1"/>
</dbReference>
<comment type="similarity">
    <text evidence="2 10 11">Belongs to the peptidase S8 family.</text>
</comment>
<dbReference type="AlphaFoldDB" id="W2RUF7"/>
<dbReference type="InterPro" id="IPR015500">
    <property type="entry name" value="Peptidase_S8_subtilisin-rel"/>
</dbReference>
<organism evidence="15 16">
    <name type="scientific">Cyphellophora europaea (strain CBS 101466)</name>
    <name type="common">Phialophora europaea</name>
    <dbReference type="NCBI Taxonomy" id="1220924"/>
    <lineage>
        <taxon>Eukaryota</taxon>
        <taxon>Fungi</taxon>
        <taxon>Dikarya</taxon>
        <taxon>Ascomycota</taxon>
        <taxon>Pezizomycotina</taxon>
        <taxon>Eurotiomycetes</taxon>
        <taxon>Chaetothyriomycetidae</taxon>
        <taxon>Chaetothyriales</taxon>
        <taxon>Cyphellophoraceae</taxon>
        <taxon>Cyphellophora</taxon>
    </lineage>
</organism>
<evidence type="ECO:0000256" key="11">
    <source>
        <dbReference type="RuleBase" id="RU003355"/>
    </source>
</evidence>
<dbReference type="FunFam" id="3.40.50.200:FF:000014">
    <property type="entry name" value="Proteinase K"/>
    <property type="match status" value="1"/>
</dbReference>
<dbReference type="Gene3D" id="3.40.50.200">
    <property type="entry name" value="Peptidase S8/S53 domain"/>
    <property type="match status" value="1"/>
</dbReference>
<accession>W2RUF7</accession>
<dbReference type="InParanoid" id="W2RUF7"/>
<keyword evidence="4 10" id="KW-0645">Protease</keyword>
<evidence type="ECO:0000256" key="10">
    <source>
        <dbReference type="PROSITE-ProRule" id="PRU01240"/>
    </source>
</evidence>
<dbReference type="OrthoDB" id="206201at2759"/>
<dbReference type="InterPro" id="IPR036852">
    <property type="entry name" value="Peptidase_S8/S53_dom_sf"/>
</dbReference>
<feature type="active site" description="Charge relay system" evidence="9 10">
    <location>
        <position position="364"/>
    </location>
</feature>
<dbReference type="GO" id="GO:0005576">
    <property type="term" value="C:extracellular region"/>
    <property type="evidence" value="ECO:0007669"/>
    <property type="project" value="UniProtKB-SubCell"/>
</dbReference>
<evidence type="ECO:0000256" key="8">
    <source>
        <dbReference type="ARBA" id="ARBA00023145"/>
    </source>
</evidence>
<dbReference type="InterPro" id="IPR023828">
    <property type="entry name" value="Peptidase_S8_Ser-AS"/>
</dbReference>
<dbReference type="PANTHER" id="PTHR43806">
    <property type="entry name" value="PEPTIDASE S8"/>
    <property type="match status" value="1"/>
</dbReference>
<evidence type="ECO:0000259" key="14">
    <source>
        <dbReference type="Pfam" id="PF05922"/>
    </source>
</evidence>
<evidence type="ECO:0000256" key="3">
    <source>
        <dbReference type="ARBA" id="ARBA00022525"/>
    </source>
</evidence>
<feature type="chain" id="PRO_5004824557" evidence="12">
    <location>
        <begin position="21"/>
        <end position="419"/>
    </location>
</feature>
<feature type="signal peptide" evidence="12">
    <location>
        <begin position="1"/>
        <end position="20"/>
    </location>
</feature>
<dbReference type="PROSITE" id="PS00136">
    <property type="entry name" value="SUBTILASE_ASP"/>
    <property type="match status" value="1"/>
</dbReference>
<dbReference type="GO" id="GO:0004252">
    <property type="term" value="F:serine-type endopeptidase activity"/>
    <property type="evidence" value="ECO:0007669"/>
    <property type="project" value="UniProtKB-UniRule"/>
</dbReference>
<evidence type="ECO:0000256" key="4">
    <source>
        <dbReference type="ARBA" id="ARBA00022670"/>
    </source>
</evidence>
<keyword evidence="6 10" id="KW-0378">Hydrolase</keyword>
<keyword evidence="7 10" id="KW-0720">Serine protease</keyword>
<dbReference type="Proteomes" id="UP000030752">
    <property type="component" value="Unassembled WGS sequence"/>
</dbReference>
<dbReference type="PANTHER" id="PTHR43806:SF58">
    <property type="entry name" value="ALKALINE PROTEASE 1-RELATED"/>
    <property type="match status" value="1"/>
</dbReference>
<keyword evidence="8" id="KW-0865">Zymogen</keyword>
<feature type="active site" description="Charge relay system" evidence="9 10">
    <location>
        <position position="164"/>
    </location>
</feature>
<evidence type="ECO:0000256" key="7">
    <source>
        <dbReference type="ARBA" id="ARBA00022825"/>
    </source>
</evidence>
<dbReference type="InterPro" id="IPR010259">
    <property type="entry name" value="S8pro/Inhibitor_I9"/>
</dbReference>
<proteinExistence type="inferred from homology"/>
<evidence type="ECO:0000256" key="6">
    <source>
        <dbReference type="ARBA" id="ARBA00022801"/>
    </source>
</evidence>
<dbReference type="GO" id="GO:0006508">
    <property type="term" value="P:proteolysis"/>
    <property type="evidence" value="ECO:0007669"/>
    <property type="project" value="UniProtKB-KW"/>
</dbReference>
<keyword evidence="5 12" id="KW-0732">Signal</keyword>
<dbReference type="GeneID" id="19971691"/>
<dbReference type="eggNOG" id="KOG1153">
    <property type="taxonomic scope" value="Eukaryota"/>
</dbReference>
<evidence type="ECO:0000256" key="1">
    <source>
        <dbReference type="ARBA" id="ARBA00004613"/>
    </source>
</evidence>
<dbReference type="CDD" id="cd04077">
    <property type="entry name" value="Peptidases_S8_PCSK9_ProteinaseK_like"/>
    <property type="match status" value="1"/>
</dbReference>
<comment type="subcellular location">
    <subcellularLocation>
        <location evidence="1">Secreted</location>
    </subcellularLocation>
</comment>
<dbReference type="SUPFAM" id="SSF52743">
    <property type="entry name" value="Subtilisin-like"/>
    <property type="match status" value="1"/>
</dbReference>